<reference evidence="1" key="1">
    <citation type="submission" date="2023-10" db="EMBL/GenBank/DDBJ databases">
        <authorList>
            <person name="Rodriguez Cubillos JULIANA M."/>
            <person name="De Vega J."/>
        </authorList>
    </citation>
    <scope>NUCLEOTIDE SEQUENCE</scope>
</reference>
<comment type="caution">
    <text evidence="1">The sequence shown here is derived from an EMBL/GenBank/DDBJ whole genome shotgun (WGS) entry which is preliminary data.</text>
</comment>
<gene>
    <name evidence="1" type="ORF">MILVUS5_LOCUS33641</name>
</gene>
<organism evidence="1 2">
    <name type="scientific">Trifolium pratense</name>
    <name type="common">Red clover</name>
    <dbReference type="NCBI Taxonomy" id="57577"/>
    <lineage>
        <taxon>Eukaryota</taxon>
        <taxon>Viridiplantae</taxon>
        <taxon>Streptophyta</taxon>
        <taxon>Embryophyta</taxon>
        <taxon>Tracheophyta</taxon>
        <taxon>Spermatophyta</taxon>
        <taxon>Magnoliopsida</taxon>
        <taxon>eudicotyledons</taxon>
        <taxon>Gunneridae</taxon>
        <taxon>Pentapetalae</taxon>
        <taxon>rosids</taxon>
        <taxon>fabids</taxon>
        <taxon>Fabales</taxon>
        <taxon>Fabaceae</taxon>
        <taxon>Papilionoideae</taxon>
        <taxon>50 kb inversion clade</taxon>
        <taxon>NPAAA clade</taxon>
        <taxon>Hologalegina</taxon>
        <taxon>IRL clade</taxon>
        <taxon>Trifolieae</taxon>
        <taxon>Trifolium</taxon>
    </lineage>
</organism>
<evidence type="ECO:0000313" key="2">
    <source>
        <dbReference type="Proteomes" id="UP001177021"/>
    </source>
</evidence>
<evidence type="ECO:0000313" key="1">
    <source>
        <dbReference type="EMBL" id="CAJ2669436.1"/>
    </source>
</evidence>
<dbReference type="Proteomes" id="UP001177021">
    <property type="component" value="Unassembled WGS sequence"/>
</dbReference>
<proteinExistence type="predicted"/>
<keyword evidence="2" id="KW-1185">Reference proteome</keyword>
<sequence length="193" mass="21129">MENNTNTTPTTTTTTATTSKPSNSTVSRTVLLLMRVLTFVFLLVALILIVLSKETLDDDDDVYDNDKPEIKFQDIHAYRYMISTIVIGFVYNLLQMALSIFTVATGNRVLSGDGGYKFDFYGDKIISYFLISGSAAGFGASEDLQRLSDELFELPLISFFGNANASASLLLFGFIATAIASVFTSFTLSKKAN</sequence>
<name>A0ACB0LLZ3_TRIPR</name>
<accession>A0ACB0LLZ3</accession>
<dbReference type="EMBL" id="CASHSV030000615">
    <property type="protein sequence ID" value="CAJ2669436.1"/>
    <property type="molecule type" value="Genomic_DNA"/>
</dbReference>
<protein>
    <submittedName>
        <fullName evidence="1">Uncharacterized protein</fullName>
    </submittedName>
</protein>